<keyword evidence="2" id="KW-0645">Protease</keyword>
<evidence type="ECO:0000259" key="1">
    <source>
        <dbReference type="Pfam" id="PF02557"/>
    </source>
</evidence>
<comment type="caution">
    <text evidence="2">The sequence shown here is derived from an EMBL/GenBank/DDBJ whole genome shotgun (WGS) entry which is preliminary data.</text>
</comment>
<dbReference type="SUPFAM" id="SSF55166">
    <property type="entry name" value="Hedgehog/DD-peptidase"/>
    <property type="match status" value="1"/>
</dbReference>
<dbReference type="InterPro" id="IPR003709">
    <property type="entry name" value="VanY-like_core_dom"/>
</dbReference>
<dbReference type="GO" id="GO:0006508">
    <property type="term" value="P:proteolysis"/>
    <property type="evidence" value="ECO:0007669"/>
    <property type="project" value="InterPro"/>
</dbReference>
<dbReference type="PANTHER" id="PTHR34385">
    <property type="entry name" value="D-ALANYL-D-ALANINE CARBOXYPEPTIDASE"/>
    <property type="match status" value="1"/>
</dbReference>
<protein>
    <submittedName>
        <fullName evidence="2">D-Ala-D-Ala carboxypeptidase VanY</fullName>
    </submittedName>
</protein>
<keyword evidence="2" id="KW-0378">Hydrolase</keyword>
<sequence length="296" mass="34187">MKKWLVLLFFFVCLGISIVYIVPDPQEIPDVEIKPSNQNNDDPLDGEFSSENTLQEEITEDQIKRGNLLLVNSEYPVDQDSIKSDIVNLFTDNELTQGYVLLESEMYLSKDVALRFSKMVAAAQEDGVNRFLISSGFREFEKQKALYQDKGNDYALPPGHSEHNLGLALDVGSTETSMYNASEGEWIKENAWKHGFVLRYPEDKVDVTGIEYEPWHIRYVGLPHSAIMKKKKFVLEEYLDYLKEKQKVSIEYKDEKYTVTHYPFSENLTINIPQHKEYEISGNNMDGVIVTVYENR</sequence>
<proteinExistence type="predicted"/>
<dbReference type="Gene3D" id="3.30.1380.10">
    <property type="match status" value="1"/>
</dbReference>
<dbReference type="Pfam" id="PF02557">
    <property type="entry name" value="VanY"/>
    <property type="match status" value="1"/>
</dbReference>
<organism evidence="2 3">
    <name type="scientific">Gracilibacillus thailandensis</name>
    <dbReference type="NCBI Taxonomy" id="563735"/>
    <lineage>
        <taxon>Bacteria</taxon>
        <taxon>Bacillati</taxon>
        <taxon>Bacillota</taxon>
        <taxon>Bacilli</taxon>
        <taxon>Bacillales</taxon>
        <taxon>Bacillaceae</taxon>
        <taxon>Gracilibacillus</taxon>
    </lineage>
</organism>
<keyword evidence="2" id="KW-0121">Carboxypeptidase</keyword>
<evidence type="ECO:0000313" key="3">
    <source>
        <dbReference type="Proteomes" id="UP000435187"/>
    </source>
</evidence>
<reference evidence="2 3" key="1">
    <citation type="submission" date="2019-10" db="EMBL/GenBank/DDBJ databases">
        <title>Gracilibacillus salitolerans sp. nov., a moderate halophile isolated from a saline soil in northwest China.</title>
        <authorList>
            <person name="Gan L."/>
        </authorList>
    </citation>
    <scope>NUCLEOTIDE SEQUENCE [LARGE SCALE GENOMIC DNA]</scope>
    <source>
        <strain evidence="2 3">TP2-8</strain>
    </source>
</reference>
<evidence type="ECO:0000313" key="2">
    <source>
        <dbReference type="EMBL" id="MRI65390.1"/>
    </source>
</evidence>
<dbReference type="EMBL" id="WJEE01000004">
    <property type="protein sequence ID" value="MRI65390.1"/>
    <property type="molecule type" value="Genomic_DNA"/>
</dbReference>
<dbReference type="CDD" id="cd14852">
    <property type="entry name" value="LD-carboxypeptidase"/>
    <property type="match status" value="1"/>
</dbReference>
<gene>
    <name evidence="2" type="ORF">GH885_03400</name>
</gene>
<dbReference type="InterPro" id="IPR009045">
    <property type="entry name" value="Zn_M74/Hedgehog-like"/>
</dbReference>
<dbReference type="PANTHER" id="PTHR34385:SF1">
    <property type="entry name" value="PEPTIDOGLYCAN L-ALANYL-D-GLUTAMATE ENDOPEPTIDASE CWLK"/>
    <property type="match status" value="1"/>
</dbReference>
<accession>A0A6N7QXC4</accession>
<dbReference type="AlphaFoldDB" id="A0A6N7QXC4"/>
<keyword evidence="3" id="KW-1185">Reference proteome</keyword>
<name>A0A6N7QXC4_9BACI</name>
<dbReference type="Gene3D" id="3.30.200.180">
    <property type="match status" value="1"/>
</dbReference>
<dbReference type="RefSeq" id="WP_153834232.1">
    <property type="nucleotide sequence ID" value="NZ_JBHUMW010000055.1"/>
</dbReference>
<dbReference type="InterPro" id="IPR058193">
    <property type="entry name" value="VanY/YodJ_core_dom"/>
</dbReference>
<dbReference type="GO" id="GO:0004180">
    <property type="term" value="F:carboxypeptidase activity"/>
    <property type="evidence" value="ECO:0007669"/>
    <property type="project" value="UniProtKB-KW"/>
</dbReference>
<dbReference type="InterPro" id="IPR052179">
    <property type="entry name" value="DD-CPase-like"/>
</dbReference>
<dbReference type="Proteomes" id="UP000435187">
    <property type="component" value="Unassembled WGS sequence"/>
</dbReference>
<feature type="domain" description="D-alanyl-D-alanine carboxypeptidase-like core" evidence="1">
    <location>
        <begin position="106"/>
        <end position="221"/>
    </location>
</feature>